<dbReference type="EMBL" id="JADGJD010001208">
    <property type="protein sequence ID" value="KAJ3045826.1"/>
    <property type="molecule type" value="Genomic_DNA"/>
</dbReference>
<feature type="coiled-coil region" evidence="1">
    <location>
        <begin position="889"/>
        <end position="916"/>
    </location>
</feature>
<feature type="compositionally biased region" description="Basic and acidic residues" evidence="2">
    <location>
        <begin position="247"/>
        <end position="260"/>
    </location>
</feature>
<evidence type="ECO:0000256" key="2">
    <source>
        <dbReference type="SAM" id="MobiDB-lite"/>
    </source>
</evidence>
<name>A0AAD5S4V5_9FUNG</name>
<keyword evidence="4" id="KW-1185">Reference proteome</keyword>
<gene>
    <name evidence="3" type="ORF">HK097_001091</name>
</gene>
<feature type="region of interest" description="Disordered" evidence="2">
    <location>
        <begin position="651"/>
        <end position="672"/>
    </location>
</feature>
<keyword evidence="1" id="KW-0175">Coiled coil</keyword>
<evidence type="ECO:0000313" key="4">
    <source>
        <dbReference type="Proteomes" id="UP001212841"/>
    </source>
</evidence>
<feature type="region of interest" description="Disordered" evidence="2">
    <location>
        <begin position="52"/>
        <end position="82"/>
    </location>
</feature>
<evidence type="ECO:0000313" key="3">
    <source>
        <dbReference type="EMBL" id="KAJ3045826.1"/>
    </source>
</evidence>
<dbReference type="AlphaFoldDB" id="A0AAD5S4V5"/>
<feature type="region of interest" description="Disordered" evidence="2">
    <location>
        <begin position="247"/>
        <end position="325"/>
    </location>
</feature>
<sequence>MALVDYPRPSALAADHSLQMHRKPFDGDGRNVPNAERGNTTHLWNTEEVFTSPRTKLAPHPLLPPIADPTSTSPSPTPQRPAGTLAVAAELNPQTSHHLTPSSTHSISHHIHGHLHPHSDTNRDPSNPSPLLVSLHVCTTCQQALMSAFEHCLSKHTTITGSDQADGSEGKRGNLKDIMASPDDESTSSPSATTLPLLDSLNAIDEMQDAQRLTSPPVFDIVKDPTIKKNVVYIGVKEKVEKDRWVKEEAQKDSEKEDPGNMRVPAGDGKRRKGWGPDDSGPKSIGRPDAGGRGGAGGGSGGGDDDGRGPTPIPEAFPVDQPKPYPPSFGGALVRGLGINTPHLFSSALYKRALAAKDREIALLRSHLYTLTMEQKFSTENISKLRHALKRSVSYYLHAEEWVDTETERLQMDVRVLKGEVACLMAFLIDSEEDKRNLRVHITNLNKTIGDKDSHIGTLNQDMSTLKQKLHTSFKEFLEMSETMAHLRKEADRGSDILQARNDLLQRNLEKLSRDFEITSKELSTKETRVKELEFELEELVTQFNSTGEAKQRSEELNSKLSGELDKTTLELKQTRHAYEISQLQNRQLEEEVREMNRIHTDMKYDLNIKVTNLTKEVENGKSEKKDLEGQIKLLKSETEKLSNALKSLTRSKDAMESAHRVSTQKSEKERQMLTTKISELQSLREEDQKLIRKLSDQREQLMFQVTDLQNLADRETANVNILNFELAQTKRQMEEKVALLEEQIEKLNVAKGVLGNDKRQVLEKYKLTRNELKEREGELEALKGEHARVLSEAAKMEEGLRGEISGLKGDLAKLRGEYERVDALWKGEVEVRKGLGVVRDDLTSQVQNLTQKNSQGSGEITALKNHGERLKLQIESLATQLTDTKTHLQNVLSNVADLTRQIQTLERESSEKVKDRDGRIRELDEKLYTTTEHNGKLSALNKKLKSMIDRLEIDLAQTKDKLQSETETRETLESALHTLRLTNHSLQSSQLKTARIESRHLSKQQLRELEISAYLKTRERMMERLRKSVVEEVKELEGIVGLLPGEEDLKVVEGPGWRKFREARGEKVTPDDEG</sequence>
<feature type="compositionally biased region" description="Basic residues" evidence="2">
    <location>
        <begin position="107"/>
        <end position="116"/>
    </location>
</feature>
<accession>A0AAD5S4V5</accession>
<feature type="compositionally biased region" description="Gly residues" evidence="2">
    <location>
        <begin position="289"/>
        <end position="302"/>
    </location>
</feature>
<feature type="coiled-coil region" evidence="1">
    <location>
        <begin position="495"/>
        <end position="543"/>
    </location>
</feature>
<proteinExistence type="predicted"/>
<dbReference type="Gene3D" id="1.20.5.170">
    <property type="match status" value="1"/>
</dbReference>
<protein>
    <submittedName>
        <fullName evidence="3">Uncharacterized protein</fullName>
    </submittedName>
</protein>
<feature type="non-terminal residue" evidence="3">
    <location>
        <position position="1075"/>
    </location>
</feature>
<feature type="compositionally biased region" description="Low complexity" evidence="2">
    <location>
        <begin position="96"/>
        <end position="106"/>
    </location>
</feature>
<feature type="coiled-coil region" evidence="1">
    <location>
        <begin position="678"/>
        <end position="793"/>
    </location>
</feature>
<dbReference type="Gene3D" id="1.10.287.1490">
    <property type="match status" value="1"/>
</dbReference>
<comment type="caution">
    <text evidence="3">The sequence shown here is derived from an EMBL/GenBank/DDBJ whole genome shotgun (WGS) entry which is preliminary data.</text>
</comment>
<feature type="coiled-coil region" evidence="1">
    <location>
        <begin position="942"/>
        <end position="976"/>
    </location>
</feature>
<feature type="region of interest" description="Disordered" evidence="2">
    <location>
        <begin position="94"/>
        <end position="128"/>
    </location>
</feature>
<reference evidence="3" key="1">
    <citation type="submission" date="2020-05" db="EMBL/GenBank/DDBJ databases">
        <title>Phylogenomic resolution of chytrid fungi.</title>
        <authorList>
            <person name="Stajich J.E."/>
            <person name="Amses K."/>
            <person name="Simmons R."/>
            <person name="Seto K."/>
            <person name="Myers J."/>
            <person name="Bonds A."/>
            <person name="Quandt C.A."/>
            <person name="Barry K."/>
            <person name="Liu P."/>
            <person name="Grigoriev I."/>
            <person name="Longcore J.E."/>
            <person name="James T.Y."/>
        </authorList>
    </citation>
    <scope>NUCLEOTIDE SEQUENCE</scope>
    <source>
        <strain evidence="3">JEL0318</strain>
    </source>
</reference>
<feature type="region of interest" description="Disordered" evidence="2">
    <location>
        <begin position="159"/>
        <end position="194"/>
    </location>
</feature>
<dbReference type="Proteomes" id="UP001212841">
    <property type="component" value="Unassembled WGS sequence"/>
</dbReference>
<feature type="compositionally biased region" description="Pro residues" evidence="2">
    <location>
        <begin position="311"/>
        <end position="325"/>
    </location>
</feature>
<organism evidence="3 4">
    <name type="scientific">Rhizophlyctis rosea</name>
    <dbReference type="NCBI Taxonomy" id="64517"/>
    <lineage>
        <taxon>Eukaryota</taxon>
        <taxon>Fungi</taxon>
        <taxon>Fungi incertae sedis</taxon>
        <taxon>Chytridiomycota</taxon>
        <taxon>Chytridiomycota incertae sedis</taxon>
        <taxon>Chytridiomycetes</taxon>
        <taxon>Rhizophlyctidales</taxon>
        <taxon>Rhizophlyctidaceae</taxon>
        <taxon>Rhizophlyctis</taxon>
    </lineage>
</organism>
<evidence type="ECO:0000256" key="1">
    <source>
        <dbReference type="SAM" id="Coils"/>
    </source>
</evidence>